<dbReference type="GO" id="GO:0003700">
    <property type="term" value="F:DNA-binding transcription factor activity"/>
    <property type="evidence" value="ECO:0007669"/>
    <property type="project" value="TreeGrafter"/>
</dbReference>
<keyword evidence="1" id="KW-0238">DNA-binding</keyword>
<reference evidence="2" key="1">
    <citation type="submission" date="2020-01" db="EMBL/GenBank/DDBJ databases">
        <authorList>
            <person name="Meier V. D."/>
            <person name="Meier V D."/>
        </authorList>
    </citation>
    <scope>NUCLEOTIDE SEQUENCE</scope>
    <source>
        <strain evidence="2">HLG_WM_MAG_07</strain>
    </source>
</reference>
<dbReference type="AlphaFoldDB" id="A0A6S6SD94"/>
<dbReference type="PANTHER" id="PTHR33221:SF5">
    <property type="entry name" value="HTH-TYPE TRANSCRIPTIONAL REGULATOR ISCR"/>
    <property type="match status" value="1"/>
</dbReference>
<proteinExistence type="predicted"/>
<dbReference type="EMBL" id="CACVAY010000007">
    <property type="protein sequence ID" value="CAA6800788.1"/>
    <property type="molecule type" value="Genomic_DNA"/>
</dbReference>
<name>A0A6S6SD94_9GAMM</name>
<dbReference type="PROSITE" id="PS51197">
    <property type="entry name" value="HTH_RRF2_2"/>
    <property type="match status" value="1"/>
</dbReference>
<dbReference type="GO" id="GO:0003677">
    <property type="term" value="F:DNA binding"/>
    <property type="evidence" value="ECO:0007669"/>
    <property type="project" value="UniProtKB-KW"/>
</dbReference>
<gene>
    <name evidence="2" type="ORF">HELGO_WM10465</name>
</gene>
<evidence type="ECO:0000256" key="1">
    <source>
        <dbReference type="ARBA" id="ARBA00023125"/>
    </source>
</evidence>
<evidence type="ECO:0000313" key="2">
    <source>
        <dbReference type="EMBL" id="CAA6800788.1"/>
    </source>
</evidence>
<organism evidence="2">
    <name type="scientific">uncultured Thiotrichaceae bacterium</name>
    <dbReference type="NCBI Taxonomy" id="298394"/>
    <lineage>
        <taxon>Bacteria</taxon>
        <taxon>Pseudomonadati</taxon>
        <taxon>Pseudomonadota</taxon>
        <taxon>Gammaproteobacteria</taxon>
        <taxon>Thiotrichales</taxon>
        <taxon>Thiotrichaceae</taxon>
        <taxon>environmental samples</taxon>
    </lineage>
</organism>
<dbReference type="InterPro" id="IPR000944">
    <property type="entry name" value="Tscrpt_reg_Rrf2"/>
</dbReference>
<dbReference type="Gene3D" id="1.10.10.10">
    <property type="entry name" value="Winged helix-like DNA-binding domain superfamily/Winged helix DNA-binding domain"/>
    <property type="match status" value="1"/>
</dbReference>
<accession>A0A6S6SD94</accession>
<dbReference type="GO" id="GO:0005829">
    <property type="term" value="C:cytosol"/>
    <property type="evidence" value="ECO:0007669"/>
    <property type="project" value="TreeGrafter"/>
</dbReference>
<dbReference type="SUPFAM" id="SSF46785">
    <property type="entry name" value="Winged helix' DNA-binding domain"/>
    <property type="match status" value="1"/>
</dbReference>
<dbReference type="InterPro" id="IPR036388">
    <property type="entry name" value="WH-like_DNA-bd_sf"/>
</dbReference>
<dbReference type="InterPro" id="IPR036390">
    <property type="entry name" value="WH_DNA-bd_sf"/>
</dbReference>
<dbReference type="PANTHER" id="PTHR33221">
    <property type="entry name" value="WINGED HELIX-TURN-HELIX TRANSCRIPTIONAL REGULATOR, RRF2 FAMILY"/>
    <property type="match status" value="1"/>
</dbReference>
<dbReference type="NCBIfam" id="TIGR00738">
    <property type="entry name" value="rrf2_super"/>
    <property type="match status" value="1"/>
</dbReference>
<dbReference type="Pfam" id="PF02082">
    <property type="entry name" value="Rrf2"/>
    <property type="match status" value="1"/>
</dbReference>
<dbReference type="FunFam" id="1.10.10.10:FF:000026">
    <property type="entry name" value="HTH-type transcriptional regulator IscR"/>
    <property type="match status" value="1"/>
</dbReference>
<protein>
    <submittedName>
        <fullName evidence="2">Iron-sulfur cluster regulator IscR</fullName>
    </submittedName>
</protein>
<sequence>MKLSTKGRYAVTAMLDLALHSDGQPVSLSEISQRQDISLSYLEQLFSKLRKSTLVESLRGPGGGYKLSRDPADVSISDIIMAVDENVDVTRCGGSSNCDSGHKRCLTHDLWTDLSQQIQGFLSDISLADMKERGDVLAISTLQDKKINQQVVFQEHH</sequence>